<evidence type="ECO:0000256" key="2">
    <source>
        <dbReference type="ARBA" id="ARBA00022475"/>
    </source>
</evidence>
<feature type="transmembrane region" description="Helical" evidence="7">
    <location>
        <begin position="181"/>
        <end position="198"/>
    </location>
</feature>
<protein>
    <submittedName>
        <fullName evidence="8">LysE family transporter</fullName>
    </submittedName>
</protein>
<sequence length="209" mass="23237">MLFYLQGITLGAALILPLGPQNTLILNQGILRQYALMAASFCMLSDVVLIGSGIFGGSALLQHSALALQCITWAGCAFLLWYGWGTFRQVFRPVPAESERQPAGRQRMKLLMTLFAVTWLNPHVYLDTFVVLGSLGSQVPGEERVWFAAGAITASVVWFYALALLAGTLSPWLRRPRTRQVINLLVALMMFFLAFRLFEDGVYMLRDSV</sequence>
<evidence type="ECO:0000256" key="5">
    <source>
        <dbReference type="ARBA" id="ARBA00022989"/>
    </source>
</evidence>
<name>A0A085J9N8_9GAMM</name>
<feature type="transmembrane region" description="Helical" evidence="7">
    <location>
        <begin position="108"/>
        <end position="126"/>
    </location>
</feature>
<comment type="subcellular location">
    <subcellularLocation>
        <location evidence="1">Cell membrane</location>
        <topology evidence="1">Multi-pass membrane protein</topology>
    </subcellularLocation>
</comment>
<feature type="transmembrane region" description="Helical" evidence="7">
    <location>
        <begin position="66"/>
        <end position="87"/>
    </location>
</feature>
<keyword evidence="5 7" id="KW-1133">Transmembrane helix</keyword>
<keyword evidence="3 7" id="KW-0812">Transmembrane</keyword>
<keyword evidence="9" id="KW-1185">Reference proteome</keyword>
<dbReference type="Pfam" id="PF01810">
    <property type="entry name" value="LysE"/>
    <property type="match status" value="1"/>
</dbReference>
<evidence type="ECO:0000256" key="6">
    <source>
        <dbReference type="ARBA" id="ARBA00023136"/>
    </source>
</evidence>
<gene>
    <name evidence="8" type="primary">argO</name>
    <name evidence="8" type="ORF">GTPT_3252</name>
</gene>
<evidence type="ECO:0000256" key="4">
    <source>
        <dbReference type="ARBA" id="ARBA00022970"/>
    </source>
</evidence>
<evidence type="ECO:0000313" key="8">
    <source>
        <dbReference type="EMBL" id="KFD17184.1"/>
    </source>
</evidence>
<feature type="transmembrane region" description="Helical" evidence="7">
    <location>
        <begin position="34"/>
        <end position="60"/>
    </location>
</feature>
<evidence type="ECO:0000256" key="3">
    <source>
        <dbReference type="ARBA" id="ARBA00022692"/>
    </source>
</evidence>
<evidence type="ECO:0000313" key="9">
    <source>
        <dbReference type="Proteomes" id="UP000028602"/>
    </source>
</evidence>
<keyword evidence="6 7" id="KW-0472">Membrane</keyword>
<dbReference type="PANTHER" id="PTHR30086:SF20">
    <property type="entry name" value="ARGININE EXPORTER PROTEIN ARGO-RELATED"/>
    <property type="match status" value="1"/>
</dbReference>
<dbReference type="RefSeq" id="WP_025902729.1">
    <property type="nucleotide sequence ID" value="NZ_ATMJ01000050.1"/>
</dbReference>
<dbReference type="OrthoDB" id="5638726at2"/>
<keyword evidence="4" id="KW-0029">Amino-acid transport</keyword>
<dbReference type="GO" id="GO:0015171">
    <property type="term" value="F:amino acid transmembrane transporter activity"/>
    <property type="evidence" value="ECO:0007669"/>
    <property type="project" value="TreeGrafter"/>
</dbReference>
<evidence type="ECO:0000256" key="1">
    <source>
        <dbReference type="ARBA" id="ARBA00004651"/>
    </source>
</evidence>
<dbReference type="InterPro" id="IPR001123">
    <property type="entry name" value="LeuE-type"/>
</dbReference>
<comment type="caution">
    <text evidence="8">The sequence shown here is derived from an EMBL/GenBank/DDBJ whole genome shotgun (WGS) entry which is preliminary data.</text>
</comment>
<proteinExistence type="predicted"/>
<keyword evidence="4" id="KW-0813">Transport</keyword>
<dbReference type="eggNOG" id="COG1279">
    <property type="taxonomic scope" value="Bacteria"/>
</dbReference>
<dbReference type="Proteomes" id="UP000028602">
    <property type="component" value="Unassembled WGS sequence"/>
</dbReference>
<accession>A0A085J9N8</accession>
<dbReference type="AlphaFoldDB" id="A0A085J9N8"/>
<feature type="transmembrane region" description="Helical" evidence="7">
    <location>
        <begin position="146"/>
        <end position="169"/>
    </location>
</feature>
<dbReference type="GO" id="GO:0005886">
    <property type="term" value="C:plasma membrane"/>
    <property type="evidence" value="ECO:0007669"/>
    <property type="project" value="UniProtKB-SubCell"/>
</dbReference>
<dbReference type="EMBL" id="JMPR01000051">
    <property type="protein sequence ID" value="KFD17184.1"/>
    <property type="molecule type" value="Genomic_DNA"/>
</dbReference>
<dbReference type="PANTHER" id="PTHR30086">
    <property type="entry name" value="ARGININE EXPORTER PROTEIN ARGO"/>
    <property type="match status" value="1"/>
</dbReference>
<evidence type="ECO:0000256" key="7">
    <source>
        <dbReference type="SAM" id="Phobius"/>
    </source>
</evidence>
<reference evidence="8 9" key="1">
    <citation type="submission" date="2014-05" db="EMBL/GenBank/DDBJ databases">
        <title>ATOL: Assembling a taxonomically balanced genome-scale reconstruction of the evolutionary history of the Enterobacteriaceae.</title>
        <authorList>
            <person name="Plunkett G.III."/>
            <person name="Neeno-Eckwall E.C."/>
            <person name="Glasner J.D."/>
            <person name="Perna N.T."/>
        </authorList>
    </citation>
    <scope>NUCLEOTIDE SEQUENCE [LARGE SCALE GENOMIC DNA]</scope>
    <source>
        <strain evidence="8 9">ATCC 33301</strain>
    </source>
</reference>
<organism evidence="8 9">
    <name type="scientific">Tatumella ptyseos ATCC 33301</name>
    <dbReference type="NCBI Taxonomy" id="1005995"/>
    <lineage>
        <taxon>Bacteria</taxon>
        <taxon>Pseudomonadati</taxon>
        <taxon>Pseudomonadota</taxon>
        <taxon>Gammaproteobacteria</taxon>
        <taxon>Enterobacterales</taxon>
        <taxon>Erwiniaceae</taxon>
        <taxon>Tatumella</taxon>
    </lineage>
</organism>
<keyword evidence="2" id="KW-1003">Cell membrane</keyword>